<dbReference type="SUPFAM" id="SSF52833">
    <property type="entry name" value="Thioredoxin-like"/>
    <property type="match status" value="1"/>
</dbReference>
<dbReference type="InterPro" id="IPR036249">
    <property type="entry name" value="Thioredoxin-like_sf"/>
</dbReference>
<feature type="signal peptide" evidence="1">
    <location>
        <begin position="1"/>
        <end position="18"/>
    </location>
</feature>
<dbReference type="Proteomes" id="UP001223802">
    <property type="component" value="Chromosome"/>
</dbReference>
<protein>
    <submittedName>
        <fullName evidence="2">DUF411 domain-containing protein</fullName>
    </submittedName>
</protein>
<sequence length="142" mass="15154">MKKSLLSLALLLAGPVLAAPAQVTVYKSPTCGCCEDWVEHMRESGFEVNSIDTEHMGAIKVRAGVKQGLASCHTAEVGGYVIEGHVPAADVKRLLEQRPEVRGLTIPGMPQSAPGMDIPGTPYEVLSFDEQGTTTVFSRYPG</sequence>
<feature type="chain" id="PRO_5041209518" evidence="1">
    <location>
        <begin position="19"/>
        <end position="142"/>
    </location>
</feature>
<dbReference type="KEGG" id="ope:PU634_15135"/>
<organism evidence="2 3">
    <name type="scientific">Oceanimonas pelagia</name>
    <dbReference type="NCBI Taxonomy" id="3028314"/>
    <lineage>
        <taxon>Bacteria</taxon>
        <taxon>Pseudomonadati</taxon>
        <taxon>Pseudomonadota</taxon>
        <taxon>Gammaproteobacteria</taxon>
        <taxon>Aeromonadales</taxon>
        <taxon>Aeromonadaceae</taxon>
        <taxon>Oceanimonas</taxon>
    </lineage>
</organism>
<evidence type="ECO:0000313" key="2">
    <source>
        <dbReference type="EMBL" id="WMC10393.1"/>
    </source>
</evidence>
<gene>
    <name evidence="2" type="ORF">PU634_15135</name>
</gene>
<dbReference type="RefSeq" id="WP_306761592.1">
    <property type="nucleotide sequence ID" value="NZ_CP118224.1"/>
</dbReference>
<accession>A0AA50KMR0</accession>
<proteinExistence type="predicted"/>
<dbReference type="EMBL" id="CP118224">
    <property type="protein sequence ID" value="WMC10393.1"/>
    <property type="molecule type" value="Genomic_DNA"/>
</dbReference>
<evidence type="ECO:0000256" key="1">
    <source>
        <dbReference type="SAM" id="SignalP"/>
    </source>
</evidence>
<dbReference type="InterPro" id="IPR007332">
    <property type="entry name" value="DUF411"/>
</dbReference>
<evidence type="ECO:0000313" key="3">
    <source>
        <dbReference type="Proteomes" id="UP001223802"/>
    </source>
</evidence>
<dbReference type="Pfam" id="PF04214">
    <property type="entry name" value="DUF411"/>
    <property type="match status" value="1"/>
</dbReference>
<dbReference type="AlphaFoldDB" id="A0AA50KMR0"/>
<keyword evidence="1" id="KW-0732">Signal</keyword>
<keyword evidence="3" id="KW-1185">Reference proteome</keyword>
<name>A0AA50KMR0_9GAMM</name>
<reference evidence="2 3" key="1">
    <citation type="submission" date="2023-02" db="EMBL/GenBank/DDBJ databases">
        <title>Complete genome sequence of a novel bacterium Oceanimonas sp. NTOU-MSR1 isolated from marine coast sediment.</title>
        <authorList>
            <person name="Yang H.-T."/>
            <person name="Chen Y.-L."/>
            <person name="Ho Y.-N."/>
        </authorList>
    </citation>
    <scope>NUCLEOTIDE SEQUENCE [LARGE SCALE GENOMIC DNA]</scope>
    <source>
        <strain evidence="2 3">NTOU-MSR1</strain>
    </source>
</reference>